<sequence>MAEPVTELWPVTLYAASWVDTADVAEQWPDAVDLEPTLVARVLAAAQEQCEAFAPALAPGQEVPASWKVAVVMQARAIYRATIAGSNDQIGADGLTVTVFPMDWTVQRLLRPKRGRIRVA</sequence>
<proteinExistence type="predicted"/>
<gene>
    <name evidence="1" type="ORF">EV386_0714</name>
</gene>
<dbReference type="RefSeq" id="WP_165399828.1">
    <property type="nucleotide sequence ID" value="NZ_SGWX01000001.1"/>
</dbReference>
<dbReference type="AlphaFoldDB" id="A0A4Q7LYS8"/>
<protein>
    <recommendedName>
        <fullName evidence="3">Head-to-tail adaptor</fullName>
    </recommendedName>
</protein>
<name>A0A4Q7LYS8_9MICO</name>
<reference evidence="1 2" key="1">
    <citation type="submission" date="2019-02" db="EMBL/GenBank/DDBJ databases">
        <title>Sequencing the genomes of 1000 actinobacteria strains.</title>
        <authorList>
            <person name="Klenk H.-P."/>
        </authorList>
    </citation>
    <scope>NUCLEOTIDE SEQUENCE [LARGE SCALE GENOMIC DNA]</scope>
    <source>
        <strain evidence="1 2">DSM 16932</strain>
    </source>
</reference>
<dbReference type="Proteomes" id="UP000293852">
    <property type="component" value="Unassembled WGS sequence"/>
</dbReference>
<organism evidence="1 2">
    <name type="scientific">Xylanimonas ulmi</name>
    <dbReference type="NCBI Taxonomy" id="228973"/>
    <lineage>
        <taxon>Bacteria</taxon>
        <taxon>Bacillati</taxon>
        <taxon>Actinomycetota</taxon>
        <taxon>Actinomycetes</taxon>
        <taxon>Micrococcales</taxon>
        <taxon>Promicromonosporaceae</taxon>
        <taxon>Xylanimonas</taxon>
    </lineage>
</organism>
<comment type="caution">
    <text evidence="1">The sequence shown here is derived from an EMBL/GenBank/DDBJ whole genome shotgun (WGS) entry which is preliminary data.</text>
</comment>
<evidence type="ECO:0008006" key="3">
    <source>
        <dbReference type="Google" id="ProtNLM"/>
    </source>
</evidence>
<accession>A0A4Q7LYS8</accession>
<evidence type="ECO:0000313" key="1">
    <source>
        <dbReference type="EMBL" id="RZS60456.1"/>
    </source>
</evidence>
<evidence type="ECO:0000313" key="2">
    <source>
        <dbReference type="Proteomes" id="UP000293852"/>
    </source>
</evidence>
<keyword evidence="2" id="KW-1185">Reference proteome</keyword>
<dbReference type="EMBL" id="SGWX01000001">
    <property type="protein sequence ID" value="RZS60456.1"/>
    <property type="molecule type" value="Genomic_DNA"/>
</dbReference>